<gene>
    <name evidence="2" type="ORF">FCI23_50325</name>
</gene>
<evidence type="ECO:0000313" key="3">
    <source>
        <dbReference type="Proteomes" id="UP000305778"/>
    </source>
</evidence>
<dbReference type="PANTHER" id="PTHR35585:SF1">
    <property type="entry name" value="HHE DOMAIN PROTEIN (AFU_ORTHOLOGUE AFUA_4G00730)"/>
    <property type="match status" value="1"/>
</dbReference>
<reference evidence="2 3" key="1">
    <citation type="submission" date="2019-04" db="EMBL/GenBank/DDBJ databases">
        <title>Streptomyces oryziradicis sp. nov., a novel actinomycete isolated from rhizosphere soil of rice (Oryza sativa L.).</title>
        <authorList>
            <person name="Li C."/>
        </authorList>
    </citation>
    <scope>NUCLEOTIDE SEQUENCE [LARGE SCALE GENOMIC DNA]</scope>
    <source>
        <strain evidence="2 3">NEAU-C40</strain>
    </source>
</reference>
<dbReference type="AlphaFoldDB" id="A0A4U0RME4"/>
<dbReference type="EMBL" id="SUMC01000152">
    <property type="protein sequence ID" value="TJZ97029.1"/>
    <property type="molecule type" value="Genomic_DNA"/>
</dbReference>
<dbReference type="Proteomes" id="UP000305778">
    <property type="component" value="Unassembled WGS sequence"/>
</dbReference>
<accession>A0A4U0RME4</accession>
<proteinExistence type="predicted"/>
<evidence type="ECO:0000259" key="1">
    <source>
        <dbReference type="Pfam" id="PF01814"/>
    </source>
</evidence>
<dbReference type="Gene3D" id="1.20.120.520">
    <property type="entry name" value="nmb1532 protein domain like"/>
    <property type="match status" value="1"/>
</dbReference>
<comment type="caution">
    <text evidence="2">The sequence shown here is derived from an EMBL/GenBank/DDBJ whole genome shotgun (WGS) entry which is preliminary data.</text>
</comment>
<dbReference type="OrthoDB" id="3212362at2"/>
<name>A0A4U0RME4_9ACTN</name>
<sequence>MSSAKAEAERKAAAQLPHGDIVALLLEQHARIRGLFEQVTQAQGADKQHAFDELRALLAVHEAAEELVLRPVAKKTAGEKEAEARNAEEAEAAKVLKELEGMDVASPEFATAIAEFEQSVSDHAGHEETEEFPAIVDQCTAEQRQDMGKLLRKAEDLAPSHPHPTAAGKPAALALTGPFAAMMDKARDAMSH</sequence>
<keyword evidence="3" id="KW-1185">Reference proteome</keyword>
<dbReference type="Pfam" id="PF01814">
    <property type="entry name" value="Hemerythrin"/>
    <property type="match status" value="1"/>
</dbReference>
<protein>
    <submittedName>
        <fullName evidence="2">Hemerythrin domain-containing protein</fullName>
    </submittedName>
</protein>
<feature type="domain" description="Hemerythrin-like" evidence="1">
    <location>
        <begin position="21"/>
        <end position="135"/>
    </location>
</feature>
<dbReference type="PANTHER" id="PTHR35585">
    <property type="entry name" value="HHE DOMAIN PROTEIN (AFU_ORTHOLOGUE AFUA_4G00730)"/>
    <property type="match status" value="1"/>
</dbReference>
<evidence type="ECO:0000313" key="2">
    <source>
        <dbReference type="EMBL" id="TJZ97029.1"/>
    </source>
</evidence>
<dbReference type="InterPro" id="IPR012312">
    <property type="entry name" value="Hemerythrin-like"/>
</dbReference>
<organism evidence="2 3">
    <name type="scientific">Actinacidiphila oryziradicis</name>
    <dbReference type="NCBI Taxonomy" id="2571141"/>
    <lineage>
        <taxon>Bacteria</taxon>
        <taxon>Bacillati</taxon>
        <taxon>Actinomycetota</taxon>
        <taxon>Actinomycetes</taxon>
        <taxon>Kitasatosporales</taxon>
        <taxon>Streptomycetaceae</taxon>
        <taxon>Actinacidiphila</taxon>
    </lineage>
</organism>